<feature type="transmembrane region" description="Helical" evidence="1">
    <location>
        <begin position="109"/>
        <end position="131"/>
    </location>
</feature>
<keyword evidence="3" id="KW-1185">Reference proteome</keyword>
<evidence type="ECO:0000313" key="3">
    <source>
        <dbReference type="Proteomes" id="UP000011728"/>
    </source>
</evidence>
<protein>
    <submittedName>
        <fullName evidence="2">Uncharacterized protein</fullName>
    </submittedName>
</protein>
<feature type="transmembrane region" description="Helical" evidence="1">
    <location>
        <begin position="44"/>
        <end position="71"/>
    </location>
</feature>
<dbReference type="OrthoDB" id="258743at2"/>
<feature type="transmembrane region" description="Helical" evidence="1">
    <location>
        <begin position="209"/>
        <end position="231"/>
    </location>
</feature>
<evidence type="ECO:0000256" key="1">
    <source>
        <dbReference type="SAM" id="Phobius"/>
    </source>
</evidence>
<dbReference type="PATRIC" id="fig|931276.5.peg.2460"/>
<dbReference type="EMBL" id="CP004121">
    <property type="protein sequence ID" value="AGF56220.1"/>
    <property type="molecule type" value="Genomic_DNA"/>
</dbReference>
<name>M1LT76_9CLOT</name>
<accession>M1LT76</accession>
<keyword evidence="1" id="KW-0812">Transmembrane</keyword>
<dbReference type="Proteomes" id="UP000011728">
    <property type="component" value="Chromosome"/>
</dbReference>
<dbReference type="RefSeq" id="WP_015392539.1">
    <property type="nucleotide sequence ID" value="NC_020291.1"/>
</dbReference>
<keyword evidence="1" id="KW-1133">Transmembrane helix</keyword>
<feature type="transmembrane region" description="Helical" evidence="1">
    <location>
        <begin position="12"/>
        <end position="32"/>
    </location>
</feature>
<dbReference type="eggNOG" id="ENOG5031PIN">
    <property type="taxonomic scope" value="Bacteria"/>
</dbReference>
<evidence type="ECO:0000313" key="2">
    <source>
        <dbReference type="EMBL" id="AGF56220.1"/>
    </source>
</evidence>
<proteinExistence type="predicted"/>
<feature type="transmembrane region" description="Helical" evidence="1">
    <location>
        <begin position="180"/>
        <end position="197"/>
    </location>
</feature>
<gene>
    <name evidence="2" type="ORF">Cspa_c24550</name>
</gene>
<dbReference type="AlphaFoldDB" id="M1LT76"/>
<organism evidence="2 3">
    <name type="scientific">Clostridium saccharoperbutylacetonicum N1-4(HMT)</name>
    <dbReference type="NCBI Taxonomy" id="931276"/>
    <lineage>
        <taxon>Bacteria</taxon>
        <taxon>Bacillati</taxon>
        <taxon>Bacillota</taxon>
        <taxon>Clostridia</taxon>
        <taxon>Eubacteriales</taxon>
        <taxon>Clostridiaceae</taxon>
        <taxon>Clostridium</taxon>
    </lineage>
</organism>
<sequence>MKILETLLIKPLIETIYLTGMIILIGLLLGVLRNGALKNFMKSFGFKSVMITGFIGVPIHECSHALIAIFFKHSITDMKLLQKPDASGTLGYVRHSYNPKSIYQQIGNFFIGIAPIFGGLISLILLMKVLLPASYAEFIKISTRNLSITSINTEVIKGITNSYYDLIRTIFTKSNFDNPYFYLFLFLAICISSHISLSRADINGASGGLLLIFLIIIILNMFGFTNFISMADIVKYNVVLTGFLLVALIFSMITYIISGVSALLIK</sequence>
<reference evidence="2 3" key="1">
    <citation type="submission" date="2013-02" db="EMBL/GenBank/DDBJ databases">
        <title>Genome sequence of Clostridium saccharoperbutylacetonicum N1-4(HMT).</title>
        <authorList>
            <person name="Poehlein A."/>
            <person name="Daniel R."/>
        </authorList>
    </citation>
    <scope>NUCLEOTIDE SEQUENCE [LARGE SCALE GENOMIC DNA]</scope>
    <source>
        <strain evidence="3">N1-4(HMT)</strain>
    </source>
</reference>
<keyword evidence="1" id="KW-0472">Membrane</keyword>
<dbReference type="STRING" id="36745.CLSAP_22700"/>
<dbReference type="HOGENOM" id="CLU_080089_0_0_9"/>
<dbReference type="KEGG" id="csr:Cspa_c24550"/>
<feature type="transmembrane region" description="Helical" evidence="1">
    <location>
        <begin position="243"/>
        <end position="265"/>
    </location>
</feature>